<evidence type="ECO:0000259" key="1">
    <source>
        <dbReference type="Pfam" id="PF07238"/>
    </source>
</evidence>
<dbReference type="RefSeq" id="WP_126149681.1">
    <property type="nucleotide sequence ID" value="NZ_JBHTMH010000001.1"/>
</dbReference>
<feature type="domain" description="PilZ" evidence="1">
    <location>
        <begin position="10"/>
        <end position="79"/>
    </location>
</feature>
<keyword evidence="3" id="KW-1185">Reference proteome</keyword>
<dbReference type="Proteomes" id="UP000268844">
    <property type="component" value="Unassembled WGS sequence"/>
</dbReference>
<dbReference type="InterPro" id="IPR009875">
    <property type="entry name" value="PilZ_domain"/>
</dbReference>
<gene>
    <name evidence="2" type="ORF">DEVEQU_01225</name>
</gene>
<proteinExistence type="predicted"/>
<protein>
    <recommendedName>
        <fullName evidence="1">PilZ domain-containing protein</fullName>
    </recommendedName>
</protein>
<dbReference type="EMBL" id="UZWD01000018">
    <property type="protein sequence ID" value="VDS04094.1"/>
    <property type="molecule type" value="Genomic_DNA"/>
</dbReference>
<dbReference type="GO" id="GO:0035438">
    <property type="term" value="F:cyclic-di-GMP binding"/>
    <property type="evidence" value="ECO:0007669"/>
    <property type="project" value="InterPro"/>
</dbReference>
<accession>A0A3S4CAY1</accession>
<evidence type="ECO:0000313" key="2">
    <source>
        <dbReference type="EMBL" id="VDS04094.1"/>
    </source>
</evidence>
<dbReference type="SUPFAM" id="SSF141371">
    <property type="entry name" value="PilZ domain-like"/>
    <property type="match status" value="1"/>
</dbReference>
<dbReference type="Pfam" id="PF07238">
    <property type="entry name" value="PilZ"/>
    <property type="match status" value="1"/>
</dbReference>
<sequence>MEERSRATRHRTLKGGKIVFNNGFSTINCTMRNFSETGAKLVVTSVVGIPDKFELTMDDGRHFSCAIVWRTATELGVAFSS</sequence>
<dbReference type="OrthoDB" id="7210926at2"/>
<name>A0A3S4CAY1_9HYPH</name>
<organism evidence="2 3">
    <name type="scientific">Devosia equisanguinis</name>
    <dbReference type="NCBI Taxonomy" id="2490941"/>
    <lineage>
        <taxon>Bacteria</taxon>
        <taxon>Pseudomonadati</taxon>
        <taxon>Pseudomonadota</taxon>
        <taxon>Alphaproteobacteria</taxon>
        <taxon>Hyphomicrobiales</taxon>
        <taxon>Devosiaceae</taxon>
        <taxon>Devosia</taxon>
    </lineage>
</organism>
<dbReference type="AlphaFoldDB" id="A0A3S4CAY1"/>
<reference evidence="2 3" key="1">
    <citation type="submission" date="2018-12" db="EMBL/GenBank/DDBJ databases">
        <authorList>
            <person name="Criscuolo A."/>
        </authorList>
    </citation>
    <scope>NUCLEOTIDE SEQUENCE [LARGE SCALE GENOMIC DNA]</scope>
    <source>
        <strain evidence="2">ACIP1116281</strain>
    </source>
</reference>
<evidence type="ECO:0000313" key="3">
    <source>
        <dbReference type="Proteomes" id="UP000268844"/>
    </source>
</evidence>